<dbReference type="InterPro" id="IPR012334">
    <property type="entry name" value="Pectin_lyas_fold"/>
</dbReference>
<evidence type="ECO:0000313" key="3">
    <source>
        <dbReference type="Proteomes" id="UP000191661"/>
    </source>
</evidence>
<dbReference type="OrthoDB" id="69432at2157"/>
<reference evidence="2 3" key="1">
    <citation type="submission" date="2014-12" db="EMBL/GenBank/DDBJ databases">
        <title>Genome sequence of Methanobrevibacter arboriphilicus DH1, DSM1125.</title>
        <authorList>
            <person name="Poehlein A."/>
            <person name="Thauer R.K."/>
            <person name="Seedorf H."/>
            <person name="Daniel R."/>
        </authorList>
    </citation>
    <scope>NUCLEOTIDE SEQUENCE [LARGE SCALE GENOMIC DNA]</scope>
    <source>
        <strain evidence="2 3">DH1</strain>
    </source>
</reference>
<dbReference type="Gene3D" id="2.160.20.10">
    <property type="entry name" value="Single-stranded right-handed beta-helix, Pectin lyase-like"/>
    <property type="match status" value="1"/>
</dbReference>
<gene>
    <name evidence="2" type="ORF">MBBAR_4c00220</name>
</gene>
<name>A0A1V6N3X7_METAZ</name>
<dbReference type="EMBL" id="JXMW01000004">
    <property type="protein sequence ID" value="OQD59297.1"/>
    <property type="molecule type" value="Genomic_DNA"/>
</dbReference>
<dbReference type="InterPro" id="IPR039448">
    <property type="entry name" value="Beta_helix"/>
</dbReference>
<dbReference type="Proteomes" id="UP000191661">
    <property type="component" value="Unassembled WGS sequence"/>
</dbReference>
<dbReference type="AlphaFoldDB" id="A0A1V6N3X7"/>
<dbReference type="SMART" id="SM00710">
    <property type="entry name" value="PbH1"/>
    <property type="match status" value="8"/>
</dbReference>
<dbReference type="InterPro" id="IPR011050">
    <property type="entry name" value="Pectin_lyase_fold/virulence"/>
</dbReference>
<dbReference type="InterPro" id="IPR006626">
    <property type="entry name" value="PbH1"/>
</dbReference>
<evidence type="ECO:0000259" key="1">
    <source>
        <dbReference type="Pfam" id="PF13229"/>
    </source>
</evidence>
<organism evidence="2 3">
    <name type="scientific">Methanobrevibacter arboriphilus JCM 13429 = DSM 1125</name>
    <dbReference type="NCBI Taxonomy" id="1300164"/>
    <lineage>
        <taxon>Archaea</taxon>
        <taxon>Methanobacteriati</taxon>
        <taxon>Methanobacteriota</taxon>
        <taxon>Methanomada group</taxon>
        <taxon>Methanobacteria</taxon>
        <taxon>Methanobacteriales</taxon>
        <taxon>Methanobacteriaceae</taxon>
        <taxon>Methanobrevibacter</taxon>
    </lineage>
</organism>
<protein>
    <recommendedName>
        <fullName evidence="1">Right handed beta helix domain-containing protein</fullName>
    </recommendedName>
</protein>
<dbReference type="SUPFAM" id="SSF51126">
    <property type="entry name" value="Pectin lyase-like"/>
    <property type="match status" value="1"/>
</dbReference>
<dbReference type="Pfam" id="PF13229">
    <property type="entry name" value="Beta_helix"/>
    <property type="match status" value="1"/>
</dbReference>
<accession>A0A1V6N3X7</accession>
<proteinExistence type="predicted"/>
<dbReference type="PROSITE" id="PS51257">
    <property type="entry name" value="PROKAR_LIPOPROTEIN"/>
    <property type="match status" value="1"/>
</dbReference>
<sequence>MKTKILMGSALMLLLFACASSSAWAYDVTNTTSAQGNISNANNNTVLSFDPNGDYSNFTVTVPSTVENLTLNGNGATLYGNGINHIFIIDNTVGFSIYNFTIIANAQNGIRGNNTVGVTISNCTISDGSAGVNLFGASSDVTIVGNTITNMTVGNGNGISLVHHSSLGDLSSLSPSTIANNTISDVNFGMFIGGNFLGTIDSNIITDVSNYGIQFVGRMATTNGIVNATITGNTINSSNIGIAFDTPNYAYLNLDDNTIQGNNSAVEVGDLVNDPSPNPVIVVNNDFFGGEGDLLTLFGFSSEWDNNTLNGTEFPS</sequence>
<keyword evidence="3" id="KW-1185">Reference proteome</keyword>
<feature type="domain" description="Right handed beta helix" evidence="1">
    <location>
        <begin position="75"/>
        <end position="220"/>
    </location>
</feature>
<evidence type="ECO:0000313" key="2">
    <source>
        <dbReference type="EMBL" id="OQD59297.1"/>
    </source>
</evidence>
<dbReference type="RefSeq" id="WP_080459800.1">
    <property type="nucleotide sequence ID" value="NZ_BBET01000095.1"/>
</dbReference>
<comment type="caution">
    <text evidence="2">The sequence shown here is derived from an EMBL/GenBank/DDBJ whole genome shotgun (WGS) entry which is preliminary data.</text>
</comment>